<comment type="caution">
    <text evidence="2">The sequence shown here is derived from an EMBL/GenBank/DDBJ whole genome shotgun (WGS) entry which is preliminary data.</text>
</comment>
<dbReference type="Proteomes" id="UP001478133">
    <property type="component" value="Unassembled WGS sequence"/>
</dbReference>
<sequence>MKNKILHLLNIIIFKYIYLSVLFPIVVIIIIDCLSNFKLFETFISQSSNMSNLAGISGTFIGFLLTAATIYLSLPLDSKFKVWFIKHEHHKIFVKNILFGTIFFMVPIISWICNLEILNIIGIYCFIAGCLEVLVSMYYIYHLITKQKS</sequence>
<keyword evidence="1" id="KW-0472">Membrane</keyword>
<dbReference type="RefSeq" id="WP_367286318.1">
    <property type="nucleotide sequence ID" value="NZ_JBBMEY010000008.1"/>
</dbReference>
<proteinExistence type="predicted"/>
<evidence type="ECO:0000256" key="1">
    <source>
        <dbReference type="SAM" id="Phobius"/>
    </source>
</evidence>
<evidence type="ECO:0000313" key="2">
    <source>
        <dbReference type="EMBL" id="MEQ2565820.1"/>
    </source>
</evidence>
<feature type="transmembrane region" description="Helical" evidence="1">
    <location>
        <begin position="51"/>
        <end position="72"/>
    </location>
</feature>
<keyword evidence="3" id="KW-1185">Reference proteome</keyword>
<feature type="transmembrane region" description="Helical" evidence="1">
    <location>
        <begin position="118"/>
        <end position="141"/>
    </location>
</feature>
<reference evidence="2 3" key="1">
    <citation type="submission" date="2024-03" db="EMBL/GenBank/DDBJ databases">
        <title>Human intestinal bacterial collection.</title>
        <authorList>
            <person name="Pauvert C."/>
            <person name="Hitch T.C.A."/>
            <person name="Clavel T."/>
        </authorList>
    </citation>
    <scope>NUCLEOTIDE SEQUENCE [LARGE SCALE GENOMIC DNA]</scope>
    <source>
        <strain evidence="2 3">CLA-AP-H18</strain>
    </source>
</reference>
<gene>
    <name evidence="2" type="ORF">ABFO16_06165</name>
</gene>
<organism evidence="2 3">
    <name type="scientific">Ruminococcoides intestinihominis</name>
    <dbReference type="NCBI Taxonomy" id="3133161"/>
    <lineage>
        <taxon>Bacteria</taxon>
        <taxon>Bacillati</taxon>
        <taxon>Bacillota</taxon>
        <taxon>Clostridia</taxon>
        <taxon>Eubacteriales</taxon>
        <taxon>Oscillospiraceae</taxon>
        <taxon>Ruminococcoides</taxon>
    </lineage>
</organism>
<feature type="transmembrane region" description="Helical" evidence="1">
    <location>
        <begin position="12"/>
        <end position="31"/>
    </location>
</feature>
<keyword evidence="1" id="KW-0812">Transmembrane</keyword>
<dbReference type="EMBL" id="JBBMFI010000018">
    <property type="protein sequence ID" value="MEQ2565820.1"/>
    <property type="molecule type" value="Genomic_DNA"/>
</dbReference>
<protein>
    <recommendedName>
        <fullName evidence="4">DUF3021 family protein</fullName>
    </recommendedName>
</protein>
<evidence type="ECO:0000313" key="3">
    <source>
        <dbReference type="Proteomes" id="UP001478133"/>
    </source>
</evidence>
<feature type="transmembrane region" description="Helical" evidence="1">
    <location>
        <begin position="93"/>
        <end position="112"/>
    </location>
</feature>
<accession>A0ABV1HU33</accession>
<keyword evidence="1" id="KW-1133">Transmembrane helix</keyword>
<evidence type="ECO:0008006" key="4">
    <source>
        <dbReference type="Google" id="ProtNLM"/>
    </source>
</evidence>
<name>A0ABV1HU33_9FIRM</name>